<reference evidence="6 7" key="1">
    <citation type="submission" date="2020-08" db="EMBL/GenBank/DDBJ databases">
        <title>Sequencing the genomes of 1000 actinobacteria strains.</title>
        <authorList>
            <person name="Klenk H.-P."/>
        </authorList>
    </citation>
    <scope>NUCLEOTIDE SEQUENCE [LARGE SCALE GENOMIC DNA]</scope>
    <source>
        <strain evidence="6 7">DSM 45258</strain>
    </source>
</reference>
<comment type="subcellular location">
    <subcellularLocation>
        <location evidence="1">Periplasm</location>
    </subcellularLocation>
</comment>
<keyword evidence="7" id="KW-1185">Reference proteome</keyword>
<dbReference type="AlphaFoldDB" id="A0A839RKV1"/>
<dbReference type="RefSeq" id="WP_064440811.1">
    <property type="nucleotide sequence ID" value="NZ_BDDI01000010.1"/>
</dbReference>
<dbReference type="InterPro" id="IPR015168">
    <property type="entry name" value="SsuA/THI5"/>
</dbReference>
<dbReference type="Pfam" id="PF09084">
    <property type="entry name" value="NMT1"/>
    <property type="match status" value="1"/>
</dbReference>
<protein>
    <submittedName>
        <fullName evidence="6">NitT/TauT family transport system substrate-binding protein</fullName>
    </submittedName>
</protein>
<gene>
    <name evidence="6" type="ORF">FHU29_001228</name>
</gene>
<comment type="caution">
    <text evidence="6">The sequence shown here is derived from an EMBL/GenBank/DDBJ whole genome shotgun (WGS) entry which is preliminary data.</text>
</comment>
<dbReference type="OrthoDB" id="5348911at2"/>
<dbReference type="GO" id="GO:0042597">
    <property type="term" value="C:periplasmic space"/>
    <property type="evidence" value="ECO:0007669"/>
    <property type="project" value="UniProtKB-SubCell"/>
</dbReference>
<evidence type="ECO:0000256" key="4">
    <source>
        <dbReference type="SAM" id="SignalP"/>
    </source>
</evidence>
<dbReference type="PANTHER" id="PTHR30024:SF47">
    <property type="entry name" value="TAURINE-BINDING PERIPLASMIC PROTEIN"/>
    <property type="match status" value="1"/>
</dbReference>
<dbReference type="PROSITE" id="PS51257">
    <property type="entry name" value="PROKAR_LIPOPROTEIN"/>
    <property type="match status" value="1"/>
</dbReference>
<proteinExistence type="inferred from homology"/>
<comment type="similarity">
    <text evidence="2">Belongs to the bacterial solute-binding protein SsuA/TauA family.</text>
</comment>
<evidence type="ECO:0000259" key="5">
    <source>
        <dbReference type="Pfam" id="PF09084"/>
    </source>
</evidence>
<evidence type="ECO:0000256" key="2">
    <source>
        <dbReference type="ARBA" id="ARBA00010742"/>
    </source>
</evidence>
<feature type="chain" id="PRO_5032497777" evidence="4">
    <location>
        <begin position="30"/>
        <end position="327"/>
    </location>
</feature>
<sequence>MSRLRLAAMATLASVLSAALTLTGCGAIAGAPQDPDGELEKTELTVGVLPLADYAAVYWARDHGFFEAEGLTVELEPLQGGPIGVQKVITREVDFSFSNVISSSIAASRGAPIQTVVVTSSLGPGGLGIFVNPDSPIREMSDLDGRTVSINTTNSIGDVAFRNLADSVGETAQPNWVEVPFNEVIRGVQANSIDAGYLPEPFASAARDAGLREVVALAEGPNIGLPVSNFIASKPFLAQNPDTTAAFVRAMYAAGIDISENIEEFRAWLPGVAGVAPDVAEHMALPIFEETLDLERLQSLGDTLVGQGLLDEFDAHEFVFLPAEVQS</sequence>
<dbReference type="SUPFAM" id="SSF53850">
    <property type="entry name" value="Periplasmic binding protein-like II"/>
    <property type="match status" value="1"/>
</dbReference>
<keyword evidence="3 4" id="KW-0732">Signal</keyword>
<evidence type="ECO:0000313" key="6">
    <source>
        <dbReference type="EMBL" id="MBB3036794.1"/>
    </source>
</evidence>
<feature type="domain" description="SsuA/THI5-like" evidence="5">
    <location>
        <begin position="53"/>
        <end position="253"/>
    </location>
</feature>
<dbReference type="Gene3D" id="3.40.190.10">
    <property type="entry name" value="Periplasmic binding protein-like II"/>
    <property type="match status" value="2"/>
</dbReference>
<dbReference type="Proteomes" id="UP000567922">
    <property type="component" value="Unassembled WGS sequence"/>
</dbReference>
<dbReference type="EMBL" id="JACHWS010000001">
    <property type="protein sequence ID" value="MBB3036794.1"/>
    <property type="molecule type" value="Genomic_DNA"/>
</dbReference>
<organism evidence="6 7">
    <name type="scientific">Hoyosella altamirensis</name>
    <dbReference type="NCBI Taxonomy" id="616997"/>
    <lineage>
        <taxon>Bacteria</taxon>
        <taxon>Bacillati</taxon>
        <taxon>Actinomycetota</taxon>
        <taxon>Actinomycetes</taxon>
        <taxon>Mycobacteriales</taxon>
        <taxon>Hoyosellaceae</taxon>
        <taxon>Hoyosella</taxon>
    </lineage>
</organism>
<name>A0A839RKV1_9ACTN</name>
<evidence type="ECO:0000313" key="7">
    <source>
        <dbReference type="Proteomes" id="UP000567922"/>
    </source>
</evidence>
<dbReference type="PANTHER" id="PTHR30024">
    <property type="entry name" value="ALIPHATIC SULFONATES-BINDING PROTEIN-RELATED"/>
    <property type="match status" value="1"/>
</dbReference>
<evidence type="ECO:0000256" key="1">
    <source>
        <dbReference type="ARBA" id="ARBA00004418"/>
    </source>
</evidence>
<feature type="signal peptide" evidence="4">
    <location>
        <begin position="1"/>
        <end position="29"/>
    </location>
</feature>
<evidence type="ECO:0000256" key="3">
    <source>
        <dbReference type="ARBA" id="ARBA00022729"/>
    </source>
</evidence>
<accession>A0A839RKV1</accession>